<sequence length="72" mass="8653">MEQEVKYLLEGICTFYWNADFYKFCEVCNFDPEHGYSHEKWQQWQQLISCIKAFDQNTLTKLVEAGHLQKSL</sequence>
<reference evidence="1" key="1">
    <citation type="submission" date="2020-09" db="EMBL/GenBank/DDBJ databases">
        <title>Iningainema tapete sp. nov. (Scytonemataceae, Cyanobacteria) from greenhouses in central Florida (USA) produces two types of nodularin with biosynthetic potential for microcystin-LR and anabaenopeptins.</title>
        <authorList>
            <person name="Berthold D.E."/>
            <person name="Lefler F.W."/>
            <person name="Huang I.-S."/>
            <person name="Abdulla H."/>
            <person name="Zimba P.V."/>
            <person name="Laughinghouse H.D. IV."/>
        </authorList>
    </citation>
    <scope>NUCLEOTIDE SEQUENCE</scope>
    <source>
        <strain evidence="1">BLCCT55</strain>
    </source>
</reference>
<gene>
    <name evidence="1" type="ORF">ICL16_07930</name>
</gene>
<evidence type="ECO:0000313" key="2">
    <source>
        <dbReference type="Proteomes" id="UP000629098"/>
    </source>
</evidence>
<keyword evidence="2" id="KW-1185">Reference proteome</keyword>
<comment type="caution">
    <text evidence="1">The sequence shown here is derived from an EMBL/GenBank/DDBJ whole genome shotgun (WGS) entry which is preliminary data.</text>
</comment>
<proteinExistence type="predicted"/>
<protein>
    <submittedName>
        <fullName evidence="1">Uncharacterized protein</fullName>
    </submittedName>
</protein>
<dbReference type="AlphaFoldDB" id="A0A8J6XR34"/>
<name>A0A8J6XR34_9CYAN</name>
<accession>A0A8J6XR34</accession>
<dbReference type="RefSeq" id="WP_190826310.1">
    <property type="nucleotide sequence ID" value="NZ_CAWPPI010000034.1"/>
</dbReference>
<dbReference type="Proteomes" id="UP000629098">
    <property type="component" value="Unassembled WGS sequence"/>
</dbReference>
<evidence type="ECO:0000313" key="1">
    <source>
        <dbReference type="EMBL" id="MBD2772018.1"/>
    </source>
</evidence>
<dbReference type="EMBL" id="JACXAE010000034">
    <property type="protein sequence ID" value="MBD2772018.1"/>
    <property type="molecule type" value="Genomic_DNA"/>
</dbReference>
<organism evidence="1 2">
    <name type="scientific">Iningainema tapete BLCC-T55</name>
    <dbReference type="NCBI Taxonomy" id="2748662"/>
    <lineage>
        <taxon>Bacteria</taxon>
        <taxon>Bacillati</taxon>
        <taxon>Cyanobacteriota</taxon>
        <taxon>Cyanophyceae</taxon>
        <taxon>Nostocales</taxon>
        <taxon>Scytonemataceae</taxon>
        <taxon>Iningainema tapete</taxon>
    </lineage>
</organism>